<gene>
    <name evidence="1" type="ORF">E1898_12105</name>
</gene>
<proteinExistence type="predicted"/>
<evidence type="ECO:0000313" key="2">
    <source>
        <dbReference type="Proteomes" id="UP000295438"/>
    </source>
</evidence>
<evidence type="ECO:0000313" key="1">
    <source>
        <dbReference type="EMBL" id="TDK43348.1"/>
    </source>
</evidence>
<dbReference type="RefSeq" id="WP_133391064.1">
    <property type="nucleotide sequence ID" value="NZ_SMUW01000035.1"/>
</dbReference>
<dbReference type="SUPFAM" id="SSF55874">
    <property type="entry name" value="ATPase domain of HSP90 chaperone/DNA topoisomerase II/histidine kinase"/>
    <property type="match status" value="1"/>
</dbReference>
<reference evidence="1 2" key="1">
    <citation type="submission" date="2019-03" db="EMBL/GenBank/DDBJ databases">
        <title>Algoriphagus aquimaris sp. nov., isolated form marine sediment in Pohang, Korea.</title>
        <authorList>
            <person name="Kim J."/>
            <person name="Yoon S.-H."/>
            <person name="Lee S.-S."/>
        </authorList>
    </citation>
    <scope>NUCLEOTIDE SEQUENCE [LARGE SCALE GENOMIC DNA]</scope>
    <source>
        <strain evidence="1 2">F21</strain>
    </source>
</reference>
<dbReference type="Gene3D" id="3.30.565.10">
    <property type="entry name" value="Histidine kinase-like ATPase, C-terminal domain"/>
    <property type="match status" value="1"/>
</dbReference>
<keyword evidence="2" id="KW-1185">Reference proteome</keyword>
<dbReference type="Proteomes" id="UP000295438">
    <property type="component" value="Unassembled WGS sequence"/>
</dbReference>
<dbReference type="NCBIfam" id="NF047352">
    <property type="entry name" value="P_loop_sacsin"/>
    <property type="match status" value="1"/>
</dbReference>
<accession>A0A4R5UVQ9</accession>
<keyword evidence="1" id="KW-0067">ATP-binding</keyword>
<comment type="caution">
    <text evidence="1">The sequence shown here is derived from an EMBL/GenBank/DDBJ whole genome shotgun (WGS) entry which is preliminary data.</text>
</comment>
<keyword evidence="1" id="KW-0547">Nucleotide-binding</keyword>
<organism evidence="1 2">
    <name type="scientific">Algoriphagus formosus</name>
    <dbReference type="NCBI Taxonomy" id="2007308"/>
    <lineage>
        <taxon>Bacteria</taxon>
        <taxon>Pseudomonadati</taxon>
        <taxon>Bacteroidota</taxon>
        <taxon>Cytophagia</taxon>
        <taxon>Cytophagales</taxon>
        <taxon>Cyclobacteriaceae</taxon>
        <taxon>Algoriphagus</taxon>
    </lineage>
</organism>
<protein>
    <submittedName>
        <fullName evidence="1">ATP-binding protein</fullName>
    </submittedName>
</protein>
<dbReference type="EMBL" id="SMUW01000035">
    <property type="protein sequence ID" value="TDK43348.1"/>
    <property type="molecule type" value="Genomic_DNA"/>
</dbReference>
<sequence>MKIKDISKFRNYWKEKEGFKGFDENFIGTNHNGVNGFYRIVNGTVHDIKADLTPKLQNAQDEQAIYEFLQNAADSNSSNCAVIYDEDYFMVINNGQPFTVKDVEAILNSFQGTKADKSQKQNCDKIGRYGIGFKLVHRLVGKSDGAKELIENLDGPVIFSWFKKSQYDDFITSVTNPIFSHDNDLLGKDSPWLFKISLTCFPTMPNEKVKGLDFNETVIYNNEELGALKTFLLKHKGKLDELNLENGSLFFLKFGKNKHKKLEESLKNINSGIGYSLNTLKTLETVILQEEIVTRIPIERIDVKIFPNQEAFKTIDPEFPECPIEIMFGYKSDEFETLKSAPNIYQFFPMRNESHGLSFLIHASSFAKVTDRTKLDDQGESNIHTFQFLTQHIQDLLSEDFQINDKAKARDIFKAIIFSEISQRQNSQLVVNEFLLPLIEYFKGNVPCHNDDFIQNTNVLIKATELDINPIDFGIDKQWFYWNLEDNKELVREACKSDKLDLEKWNIATLIENANVDDVNEWIGNANESEIELFLSEIDDNIPDDNFFDIQFLKCSDGNYYSINEIADSITVIALFDKIFDVAEILNNLNLVTTEISLSHYENIRKKASEKIAYLKVISEKSVFEDYIKPATPTNDLKDSEKKKLFLSIKELHNVGTKALKEWAIFNSSDNKIKPLGELITTSIKLESWISKYQIKKEEYFKELDDYLVQQEEIFPSIIFPKWNEIIGENEFNETTIGHFYSTVIKYYDDETHRGKSLTKQRYIFSENQFWENDEIFYNESFLSINDYLNLSSAIQKITDYKTPGQKILKFLSQQPFKTENDKLIDHLNDVEIETKEAYEILRYCQKTDTKIFSKATFSENGNKIAITVDSDKTQYYSTDSELIDFIEKHIGDAFVLLPQSIEDYKTLEGVSRNQELFEKIISEIENIHDLAEEFLPLLKHKEVIKSYISELAEIRLNSDMHITKDSFEYLIVSNIVQHFEEDDFEDIKTKFIIEDDAIEFKLSEITSGNEIQFDIDDKIYSLKVSEILPDSDNFTKTEILETLISKLKKLELPKTKIENLFSVDIEDDDLIEKIASDLLEAIEDNTLINSEQVAFALFYEATNGWSNFSAFQIYGSNETSYSINEVWYVQNYSFLNETATTSDKYEGLAKILKLKDEQPIFKISDDCVFLFKPTFDDEGNFICKYIDEELDDEKCVELFDFLFSEYNKRGKDSKRDFEAISDWSKIGDTETEKIIGFIPSQIILSDDSDYILESEQAPDWLIEWSDSNDKAKFLSVLGINQEDSDILKLRRSLLGEIELLPEEISNSESLNDRLLENTLEWLCIADIWEEKWIEESEKVNILNAILDALNWDKDDYWSIDTDKLNEESKEWDDQNYKEWKDEDGSFEVRLIVGQIPYKLEYNDSIIGQDTKEDFWYDEDSLIFYCNNQKSTLLLLQLAAEEGIIDADSIKDLTNQGLARVKELEEENKRLRSIINNDKSGRELPPPMDTVKDPERVNPEATQIIIEHLTRNGYDFENSEIDYNIIENVLKPDGSLTTIISKSAKGGKLFFNPLEWIKLAKGNSQLFIVIAGSKIINVPFENLEKSNGDFFIRFDTEIFGVSTNLTAFAEFFQYLKRTHFIFNAPVATADLLAEFGLDKRNNSSADLSENDIDKLLH</sequence>
<dbReference type="InterPro" id="IPR036890">
    <property type="entry name" value="HATPase_C_sf"/>
</dbReference>
<name>A0A4R5UVQ9_9BACT</name>
<dbReference type="GO" id="GO:0005524">
    <property type="term" value="F:ATP binding"/>
    <property type="evidence" value="ECO:0007669"/>
    <property type="project" value="UniProtKB-KW"/>
</dbReference>